<dbReference type="AlphaFoldDB" id="A0A928ZUS1"/>
<reference evidence="1" key="1">
    <citation type="submission" date="2020-10" db="EMBL/GenBank/DDBJ databases">
        <authorList>
            <person name="Castelo-Branco R."/>
            <person name="Eusebio N."/>
            <person name="Adriana R."/>
            <person name="Vieira A."/>
            <person name="Brugerolle De Fraissinette N."/>
            <person name="Rezende De Castro R."/>
            <person name="Schneider M.P."/>
            <person name="Vasconcelos V."/>
            <person name="Leao P.N."/>
        </authorList>
    </citation>
    <scope>NUCLEOTIDE SEQUENCE</scope>
    <source>
        <strain evidence="1">LEGE 11479</strain>
    </source>
</reference>
<comment type="caution">
    <text evidence="1">The sequence shown here is derived from an EMBL/GenBank/DDBJ whole genome shotgun (WGS) entry which is preliminary data.</text>
</comment>
<gene>
    <name evidence="1" type="ORF">IQ260_14425</name>
</gene>
<evidence type="ECO:0000313" key="1">
    <source>
        <dbReference type="EMBL" id="MBE9067847.1"/>
    </source>
</evidence>
<name>A0A928ZUS1_LEPEC</name>
<sequence length="171" mass="19663">MPSSSQNSKQPQALTLKQAANWQCRACGRLCRRHNELVADFALRVGHDIDDIQAHPRRWVLHVTKLQPDIQKNNNSCHHPTSLSKTTLDTHAPSGAIIALCGSCHRAHHNYQRRQRQQRQQYQQQEQTGQLTLKDIRLPLAGLQLSLHEWGTPYEIVNPQPPRRRMKAPRT</sequence>
<accession>A0A928ZUS1</accession>
<dbReference type="RefSeq" id="WP_193993805.1">
    <property type="nucleotide sequence ID" value="NZ_JADEXP010000123.1"/>
</dbReference>
<keyword evidence="2" id="KW-1185">Reference proteome</keyword>
<protein>
    <submittedName>
        <fullName evidence="1">Uncharacterized protein</fullName>
    </submittedName>
</protein>
<dbReference type="EMBL" id="JADEXP010000123">
    <property type="protein sequence ID" value="MBE9067847.1"/>
    <property type="molecule type" value="Genomic_DNA"/>
</dbReference>
<proteinExistence type="predicted"/>
<evidence type="ECO:0000313" key="2">
    <source>
        <dbReference type="Proteomes" id="UP000615026"/>
    </source>
</evidence>
<organism evidence="1 2">
    <name type="scientific">Leptolyngbya cf. ectocarpi LEGE 11479</name>
    <dbReference type="NCBI Taxonomy" id="1828722"/>
    <lineage>
        <taxon>Bacteria</taxon>
        <taxon>Bacillati</taxon>
        <taxon>Cyanobacteriota</taxon>
        <taxon>Cyanophyceae</taxon>
        <taxon>Leptolyngbyales</taxon>
        <taxon>Leptolyngbyaceae</taxon>
        <taxon>Leptolyngbya group</taxon>
        <taxon>Leptolyngbya</taxon>
    </lineage>
</organism>
<dbReference type="Proteomes" id="UP000615026">
    <property type="component" value="Unassembled WGS sequence"/>
</dbReference>